<protein>
    <submittedName>
        <fullName evidence="1">DUF2171 domain-containing protein</fullName>
    </submittedName>
</protein>
<evidence type="ECO:0000313" key="2">
    <source>
        <dbReference type="Proteomes" id="UP000698028"/>
    </source>
</evidence>
<evidence type="ECO:0000313" key="1">
    <source>
        <dbReference type="EMBL" id="MBW0145615.1"/>
    </source>
</evidence>
<proteinExistence type="predicted"/>
<dbReference type="Proteomes" id="UP000698028">
    <property type="component" value="Unassembled WGS sequence"/>
</dbReference>
<gene>
    <name evidence="1" type="ORF">KTQ36_09965</name>
</gene>
<dbReference type="Pfam" id="PF09939">
    <property type="entry name" value="DUF2171"/>
    <property type="match status" value="1"/>
</dbReference>
<organism evidence="1 2">
    <name type="scientific">Sphingomicrobium clamense</name>
    <dbReference type="NCBI Taxonomy" id="2851013"/>
    <lineage>
        <taxon>Bacteria</taxon>
        <taxon>Pseudomonadati</taxon>
        <taxon>Pseudomonadota</taxon>
        <taxon>Alphaproteobacteria</taxon>
        <taxon>Sphingomonadales</taxon>
        <taxon>Sphingomonadaceae</taxon>
        <taxon>Sphingomicrobium</taxon>
    </lineage>
</organism>
<name>A0ABS6V7S2_9SPHN</name>
<reference evidence="1 2" key="1">
    <citation type="submission" date="2021-07" db="EMBL/GenBank/DDBJ databases">
        <title>The draft genome sequence of Sphingomicrobium sp. B8.</title>
        <authorList>
            <person name="Mu L."/>
        </authorList>
    </citation>
    <scope>NUCLEOTIDE SEQUENCE [LARGE SCALE GENOMIC DNA]</scope>
    <source>
        <strain evidence="1 2">B8</strain>
    </source>
</reference>
<keyword evidence="2" id="KW-1185">Reference proteome</keyword>
<dbReference type="RefSeq" id="WP_218633509.1">
    <property type="nucleotide sequence ID" value="NZ_JAHVAH010000001.1"/>
</dbReference>
<dbReference type="InterPro" id="IPR018684">
    <property type="entry name" value="DUF2171"/>
</dbReference>
<sequence>MMRSIPEHVEVVDCEGNHVGTIDKVVGDRMILTKNDSEDGHHHSLTCRHLDTVDGDKVKLNLTAEQAKDEWRDEGRGRRPWRKVRQW</sequence>
<comment type="caution">
    <text evidence="1">The sequence shown here is derived from an EMBL/GenBank/DDBJ whole genome shotgun (WGS) entry which is preliminary data.</text>
</comment>
<accession>A0ABS6V7S2</accession>
<dbReference type="EMBL" id="JAHVAH010000001">
    <property type="protein sequence ID" value="MBW0145615.1"/>
    <property type="molecule type" value="Genomic_DNA"/>
</dbReference>